<evidence type="ECO:0000313" key="1">
    <source>
        <dbReference type="EMBL" id="RUS32914.1"/>
    </source>
</evidence>
<comment type="caution">
    <text evidence="1">The sequence shown here is derived from an EMBL/GenBank/DDBJ whole genome shotgun (WGS) entry which is preliminary data.</text>
</comment>
<proteinExistence type="predicted"/>
<accession>A0A433QSZ9</accession>
<organism evidence="1 2">
    <name type="scientific">Jimgerdemannia flammicorona</name>
    <dbReference type="NCBI Taxonomy" id="994334"/>
    <lineage>
        <taxon>Eukaryota</taxon>
        <taxon>Fungi</taxon>
        <taxon>Fungi incertae sedis</taxon>
        <taxon>Mucoromycota</taxon>
        <taxon>Mucoromycotina</taxon>
        <taxon>Endogonomycetes</taxon>
        <taxon>Endogonales</taxon>
        <taxon>Endogonaceae</taxon>
        <taxon>Jimgerdemannia</taxon>
    </lineage>
</organism>
<keyword evidence="2" id="KW-1185">Reference proteome</keyword>
<gene>
    <name evidence="1" type="ORF">BC938DRAFT_473832</name>
</gene>
<protein>
    <submittedName>
        <fullName evidence="1">Uncharacterized protein</fullName>
    </submittedName>
</protein>
<evidence type="ECO:0000313" key="2">
    <source>
        <dbReference type="Proteomes" id="UP000274822"/>
    </source>
</evidence>
<dbReference type="Proteomes" id="UP000274822">
    <property type="component" value="Unassembled WGS sequence"/>
</dbReference>
<dbReference type="AlphaFoldDB" id="A0A433QSZ9"/>
<name>A0A433QSZ9_9FUNG</name>
<sequence length="116" mass="13860">MHLHSGLWYEYQASEIRRFRNSFRICFGIKLDPNASKMRREQDLAAQFPNSHFTGVHCDEYVLPNRCVLDSILIRRMHRTSTGFPAFNNSHKRRLRDGRRDRTPAYLDNIFDLIYI</sequence>
<dbReference type="EMBL" id="RBNJ01001655">
    <property type="protein sequence ID" value="RUS32914.1"/>
    <property type="molecule type" value="Genomic_DNA"/>
</dbReference>
<reference evidence="1 2" key="1">
    <citation type="journal article" date="2018" name="New Phytol.">
        <title>Phylogenomics of Endogonaceae and evolution of mycorrhizas within Mucoromycota.</title>
        <authorList>
            <person name="Chang Y."/>
            <person name="Desiro A."/>
            <person name="Na H."/>
            <person name="Sandor L."/>
            <person name="Lipzen A."/>
            <person name="Clum A."/>
            <person name="Barry K."/>
            <person name="Grigoriev I.V."/>
            <person name="Martin F.M."/>
            <person name="Stajich J.E."/>
            <person name="Smith M.E."/>
            <person name="Bonito G."/>
            <person name="Spatafora J.W."/>
        </authorList>
    </citation>
    <scope>NUCLEOTIDE SEQUENCE [LARGE SCALE GENOMIC DNA]</scope>
    <source>
        <strain evidence="1 2">AD002</strain>
    </source>
</reference>